<dbReference type="GO" id="GO:0004523">
    <property type="term" value="F:RNA-DNA hybrid ribonuclease activity"/>
    <property type="evidence" value="ECO:0007669"/>
    <property type="project" value="InterPro"/>
</dbReference>
<organism evidence="2 3">
    <name type="scientific">Lithospermum erythrorhizon</name>
    <name type="common">Purple gromwell</name>
    <name type="synonym">Lithospermum officinale var. erythrorhizon</name>
    <dbReference type="NCBI Taxonomy" id="34254"/>
    <lineage>
        <taxon>Eukaryota</taxon>
        <taxon>Viridiplantae</taxon>
        <taxon>Streptophyta</taxon>
        <taxon>Embryophyta</taxon>
        <taxon>Tracheophyta</taxon>
        <taxon>Spermatophyta</taxon>
        <taxon>Magnoliopsida</taxon>
        <taxon>eudicotyledons</taxon>
        <taxon>Gunneridae</taxon>
        <taxon>Pentapetalae</taxon>
        <taxon>asterids</taxon>
        <taxon>lamiids</taxon>
        <taxon>Boraginales</taxon>
        <taxon>Boraginaceae</taxon>
        <taxon>Boraginoideae</taxon>
        <taxon>Lithospermeae</taxon>
        <taxon>Lithospermum</taxon>
    </lineage>
</organism>
<dbReference type="InterPro" id="IPR036397">
    <property type="entry name" value="RNaseH_sf"/>
</dbReference>
<dbReference type="InterPro" id="IPR044730">
    <property type="entry name" value="RNase_H-like_dom_plant"/>
</dbReference>
<dbReference type="Pfam" id="PF13456">
    <property type="entry name" value="RVT_3"/>
    <property type="match status" value="1"/>
</dbReference>
<dbReference type="CDD" id="cd06222">
    <property type="entry name" value="RNase_H_like"/>
    <property type="match status" value="1"/>
</dbReference>
<evidence type="ECO:0000313" key="2">
    <source>
        <dbReference type="EMBL" id="GAA0171718.1"/>
    </source>
</evidence>
<dbReference type="EMBL" id="BAABME010007789">
    <property type="protein sequence ID" value="GAA0171718.1"/>
    <property type="molecule type" value="Genomic_DNA"/>
</dbReference>
<reference evidence="2 3" key="1">
    <citation type="submission" date="2024-01" db="EMBL/GenBank/DDBJ databases">
        <title>The complete chloroplast genome sequence of Lithospermum erythrorhizon: insights into the phylogenetic relationship among Boraginaceae species and the maternal lineages of purple gromwells.</title>
        <authorList>
            <person name="Okada T."/>
            <person name="Watanabe K."/>
        </authorList>
    </citation>
    <scope>NUCLEOTIDE SEQUENCE [LARGE SCALE GENOMIC DNA]</scope>
</reference>
<keyword evidence="3" id="KW-1185">Reference proteome</keyword>
<evidence type="ECO:0000259" key="1">
    <source>
        <dbReference type="Pfam" id="PF13456"/>
    </source>
</evidence>
<name>A0AAV3R8X3_LITER</name>
<dbReference type="GO" id="GO:0003676">
    <property type="term" value="F:nucleic acid binding"/>
    <property type="evidence" value="ECO:0007669"/>
    <property type="project" value="InterPro"/>
</dbReference>
<accession>A0AAV3R8X3</accession>
<dbReference type="Gene3D" id="3.30.420.10">
    <property type="entry name" value="Ribonuclease H-like superfamily/Ribonuclease H"/>
    <property type="match status" value="1"/>
</dbReference>
<gene>
    <name evidence="2" type="ORF">LIER_25688</name>
</gene>
<dbReference type="InterPro" id="IPR012337">
    <property type="entry name" value="RNaseH-like_sf"/>
</dbReference>
<dbReference type="PANTHER" id="PTHR47074:SF11">
    <property type="entry name" value="REVERSE TRANSCRIPTASE-LIKE PROTEIN"/>
    <property type="match status" value="1"/>
</dbReference>
<dbReference type="Proteomes" id="UP001454036">
    <property type="component" value="Unassembled WGS sequence"/>
</dbReference>
<comment type="caution">
    <text evidence="2">The sequence shown here is derived from an EMBL/GenBank/DDBJ whole genome shotgun (WGS) entry which is preliminary data.</text>
</comment>
<protein>
    <recommendedName>
        <fullName evidence="1">RNase H type-1 domain-containing protein</fullName>
    </recommendedName>
</protein>
<proteinExistence type="predicted"/>
<sequence length="201" mass="22965">MHHTKGGTYFTCSGYKSAKAMKRNGELIGHHLGHIWKVRNRVVFEEEAVELEQVWKASLELEDNYKRACSPILLPEELTVREQASPTDIDKKWTKPQQGWIKLNTDASWLKSTRFRAGGAVCRDANGDYLGATCWKLVGADSPFMVETSELRGGLEFAYYNQWRNIDIESDSKELINILTRKQYVTTEVEVLMGDIQYLAS</sequence>
<feature type="domain" description="RNase H type-1" evidence="1">
    <location>
        <begin position="104"/>
        <end position="198"/>
    </location>
</feature>
<dbReference type="SUPFAM" id="SSF53098">
    <property type="entry name" value="Ribonuclease H-like"/>
    <property type="match status" value="1"/>
</dbReference>
<evidence type="ECO:0000313" key="3">
    <source>
        <dbReference type="Proteomes" id="UP001454036"/>
    </source>
</evidence>
<dbReference type="InterPro" id="IPR002156">
    <property type="entry name" value="RNaseH_domain"/>
</dbReference>
<dbReference type="InterPro" id="IPR052929">
    <property type="entry name" value="RNase_H-like_EbsB-rel"/>
</dbReference>
<dbReference type="AlphaFoldDB" id="A0AAV3R8X3"/>
<dbReference type="PANTHER" id="PTHR47074">
    <property type="entry name" value="BNAC02G40300D PROTEIN"/>
    <property type="match status" value="1"/>
</dbReference>